<dbReference type="EMBL" id="JH159153">
    <property type="protein sequence ID" value="EGZ22246.1"/>
    <property type="molecule type" value="Genomic_DNA"/>
</dbReference>
<organism evidence="3 4">
    <name type="scientific">Phytophthora sojae (strain P6497)</name>
    <name type="common">Soybean stem and root rot agent</name>
    <name type="synonym">Phytophthora megasperma f. sp. glycines</name>
    <dbReference type="NCBI Taxonomy" id="1094619"/>
    <lineage>
        <taxon>Eukaryota</taxon>
        <taxon>Sar</taxon>
        <taxon>Stramenopiles</taxon>
        <taxon>Oomycota</taxon>
        <taxon>Peronosporomycetes</taxon>
        <taxon>Peronosporales</taxon>
        <taxon>Peronosporaceae</taxon>
        <taxon>Phytophthora</taxon>
    </lineage>
</organism>
<name>G4Z452_PHYSP</name>
<dbReference type="PROSITE" id="PS50096">
    <property type="entry name" value="IQ"/>
    <property type="match status" value="4"/>
</dbReference>
<dbReference type="RefSeq" id="XP_009524963.1">
    <property type="nucleotide sequence ID" value="XM_009526668.1"/>
</dbReference>
<dbReference type="Pfam" id="PF00612">
    <property type="entry name" value="IQ"/>
    <property type="match status" value="4"/>
</dbReference>
<dbReference type="Proteomes" id="UP000002640">
    <property type="component" value="Unassembled WGS sequence"/>
</dbReference>
<feature type="region of interest" description="Disordered" evidence="1">
    <location>
        <begin position="92"/>
        <end position="117"/>
    </location>
</feature>
<dbReference type="CDD" id="cd23767">
    <property type="entry name" value="IQCD"/>
    <property type="match status" value="1"/>
</dbReference>
<evidence type="ECO:0000256" key="1">
    <source>
        <dbReference type="SAM" id="MobiDB-lite"/>
    </source>
</evidence>
<evidence type="ECO:0000313" key="4">
    <source>
        <dbReference type="Proteomes" id="UP000002640"/>
    </source>
</evidence>
<sequence length="462" mass="52719">MLSVVEEAAVLTEKLELEADVDKLSEVQVAVSTDEPQATEEPLDELELALQKALQAKGFEGLEDVRNTLLATTQLTTSNVISTVVTALPHRLTRRKRSKLSSPHLPGPGSNQEPRETVYGAPKSMSARLNKARRGSSPHQAQLPTFRRSLPALAVPAARLHRELLLERDAFMAQLAREREEKTQLENWAATRIQACYRGFRSRPRAVAYARRMNKLELRSVSCIRLDLAEMQEHLRLRGNLPEEGEAGSKEVSTVWRQGVTDRARRKRDVKNRHEERQIAAIRIQACIRRFLAKIAYGHLVARARDERYLVAIVKIQSVFRGYHLRAWIQRLVPRLQYNAAVQIQALVRGSQARERVSMLQFERKCEERRRAGLPFQLTLGSRVSVAHPNGTRLYTSVSDSPRTSLRVLYENRKSRASLEFKTAKWREQRSFLRIFVSLRACVYVASWGLILLSLGHGRMWG</sequence>
<evidence type="ECO:0000313" key="3">
    <source>
        <dbReference type="EMBL" id="EGZ22246.1"/>
    </source>
</evidence>
<dbReference type="Gene3D" id="1.20.5.190">
    <property type="match status" value="1"/>
</dbReference>
<dbReference type="KEGG" id="psoj:PHYSODRAFT_495687"/>
<dbReference type="SMR" id="G4Z452"/>
<dbReference type="InParanoid" id="G4Z452"/>
<keyword evidence="2" id="KW-1133">Transmembrane helix</keyword>
<keyword evidence="2" id="KW-0472">Membrane</keyword>
<feature type="transmembrane region" description="Helical" evidence="2">
    <location>
        <begin position="432"/>
        <end position="455"/>
    </location>
</feature>
<evidence type="ECO:0000256" key="2">
    <source>
        <dbReference type="SAM" id="Phobius"/>
    </source>
</evidence>
<keyword evidence="2" id="KW-0812">Transmembrane</keyword>
<protein>
    <submittedName>
        <fullName evidence="3">Uncharacterized protein</fullName>
    </submittedName>
</protein>
<reference evidence="3 4" key="1">
    <citation type="journal article" date="2006" name="Science">
        <title>Phytophthora genome sequences uncover evolutionary origins and mechanisms of pathogenesis.</title>
        <authorList>
            <person name="Tyler B.M."/>
            <person name="Tripathy S."/>
            <person name="Zhang X."/>
            <person name="Dehal P."/>
            <person name="Jiang R.H."/>
            <person name="Aerts A."/>
            <person name="Arredondo F.D."/>
            <person name="Baxter L."/>
            <person name="Bensasson D."/>
            <person name="Beynon J.L."/>
            <person name="Chapman J."/>
            <person name="Damasceno C.M."/>
            <person name="Dorrance A.E."/>
            <person name="Dou D."/>
            <person name="Dickerman A.W."/>
            <person name="Dubchak I.L."/>
            <person name="Garbelotto M."/>
            <person name="Gijzen M."/>
            <person name="Gordon S.G."/>
            <person name="Govers F."/>
            <person name="Grunwald N.J."/>
            <person name="Huang W."/>
            <person name="Ivors K.L."/>
            <person name="Jones R.W."/>
            <person name="Kamoun S."/>
            <person name="Krampis K."/>
            <person name="Lamour K.H."/>
            <person name="Lee M.K."/>
            <person name="McDonald W.H."/>
            <person name="Medina M."/>
            <person name="Meijer H.J."/>
            <person name="Nordberg E.K."/>
            <person name="Maclean D.J."/>
            <person name="Ospina-Giraldo M.D."/>
            <person name="Morris P.F."/>
            <person name="Phuntumart V."/>
            <person name="Putnam N.H."/>
            <person name="Rash S."/>
            <person name="Rose J.K."/>
            <person name="Sakihama Y."/>
            <person name="Salamov A.A."/>
            <person name="Savidor A."/>
            <person name="Scheuring C.F."/>
            <person name="Smith B.M."/>
            <person name="Sobral B.W."/>
            <person name="Terry A."/>
            <person name="Torto-Alalibo T.A."/>
            <person name="Win J."/>
            <person name="Xu Z."/>
            <person name="Zhang H."/>
            <person name="Grigoriev I.V."/>
            <person name="Rokhsar D.S."/>
            <person name="Boore J.L."/>
        </authorList>
    </citation>
    <scope>NUCLEOTIDE SEQUENCE [LARGE SCALE GENOMIC DNA]</scope>
    <source>
        <strain evidence="3 4">P6497</strain>
    </source>
</reference>
<accession>G4Z452</accession>
<dbReference type="SMART" id="SM00015">
    <property type="entry name" value="IQ"/>
    <property type="match status" value="4"/>
</dbReference>
<dbReference type="InterPro" id="IPR000048">
    <property type="entry name" value="IQ_motif_EF-hand-BS"/>
</dbReference>
<dbReference type="OMA" id="CWAATRI"/>
<dbReference type="AlphaFoldDB" id="G4Z452"/>
<proteinExistence type="predicted"/>
<dbReference type="GeneID" id="20657214"/>
<gene>
    <name evidence="3" type="ORF">PHYSODRAFT_495687</name>
</gene>
<keyword evidence="4" id="KW-1185">Reference proteome</keyword>